<keyword evidence="6 9" id="KW-0472">Membrane</keyword>
<dbReference type="Gene3D" id="1.10.287.70">
    <property type="match status" value="1"/>
</dbReference>
<comment type="subcellular location">
    <subcellularLocation>
        <location evidence="1">Cell membrane</location>
        <topology evidence="1">Multi-pass membrane protein</topology>
    </subcellularLocation>
</comment>
<dbReference type="SUPFAM" id="SSF53850">
    <property type="entry name" value="Periplasmic binding protein-like II"/>
    <property type="match status" value="1"/>
</dbReference>
<keyword evidence="10" id="KW-0732">Signal</keyword>
<dbReference type="AlphaFoldDB" id="A0A2P0ZPL5"/>
<evidence type="ECO:0000256" key="10">
    <source>
        <dbReference type="SAM" id="SignalP"/>
    </source>
</evidence>
<dbReference type="PANTHER" id="PTHR42643">
    <property type="entry name" value="IONOTROPIC RECEPTOR 20A-RELATED"/>
    <property type="match status" value="1"/>
</dbReference>
<dbReference type="InterPro" id="IPR052192">
    <property type="entry name" value="Insect_Ionotropic_Sensory_Rcpt"/>
</dbReference>
<evidence type="ECO:0000256" key="3">
    <source>
        <dbReference type="ARBA" id="ARBA00022475"/>
    </source>
</evidence>
<feature type="chain" id="PRO_5015115706" evidence="10">
    <location>
        <begin position="22"/>
        <end position="547"/>
    </location>
</feature>
<keyword evidence="7 12" id="KW-0675">Receptor</keyword>
<keyword evidence="3" id="KW-1003">Cell membrane</keyword>
<dbReference type="InterPro" id="IPR001320">
    <property type="entry name" value="Iontro_rcpt_C"/>
</dbReference>
<evidence type="ECO:0000256" key="9">
    <source>
        <dbReference type="SAM" id="Phobius"/>
    </source>
</evidence>
<feature type="signal peptide" evidence="10">
    <location>
        <begin position="1"/>
        <end position="21"/>
    </location>
</feature>
<evidence type="ECO:0000256" key="8">
    <source>
        <dbReference type="ARBA" id="ARBA00023180"/>
    </source>
</evidence>
<evidence type="ECO:0000256" key="6">
    <source>
        <dbReference type="ARBA" id="ARBA00023136"/>
    </source>
</evidence>
<feature type="transmembrane region" description="Helical" evidence="9">
    <location>
        <begin position="240"/>
        <end position="261"/>
    </location>
</feature>
<accession>A0A2P0ZPL5</accession>
<evidence type="ECO:0000256" key="5">
    <source>
        <dbReference type="ARBA" id="ARBA00022989"/>
    </source>
</evidence>
<evidence type="ECO:0000256" key="1">
    <source>
        <dbReference type="ARBA" id="ARBA00004651"/>
    </source>
</evidence>
<dbReference type="GO" id="GO:0015276">
    <property type="term" value="F:ligand-gated monoatomic ion channel activity"/>
    <property type="evidence" value="ECO:0007669"/>
    <property type="project" value="InterPro"/>
</dbReference>
<name>A0A2P0ZPL5_HOLPA</name>
<sequence>MSFYFCSEMALIDMILLGLCANLTCPGDKVPDLSEHRRSIIHEQEERLRNYTLKIATVHNPPLSIIETIDGVLHASGIAFEYIEILQNKLGFKYELVKPPDNSLKPEDNGIIGMLSRNEVDIGAAFLPPFAYFSNYIRFSTNLDKGEWVVLMRRPPVSATGSGLLAPFTFQVWLLILVSLFAVGPIIYFLILLQSRLCREDDNVIYPLPSCVWFVYGALLKQGSTLSPQTDSSRILFATWWIFITILTAFYTANLTAFLTLSRFTLPISSIADIGTKKYSWVSPKGSAIEAALDIDDAFKQSLDGSHGHFSEEDAYNILDNWVTRRDYMYIGERPIVEHLMYRDYLAKVGMNIVEENRCTFVITKWVVRDNMRAFGYSPNFPFQKLFDNLLEHLVESGIVMYSLRKGLPDTEICPLDLGSKERQLQNTDLLMTYYIVAGGFIVSTIAFAGELLCTKCSVRIKSYNAAGSKNLFTISKKTKKGVLNEDHLVPPPPPYHALFKPPFPHSENAKTKTINGRDYWVVKSTDGDTRLIPIRAPSAFLFQYDN</sequence>
<dbReference type="EMBL" id="KY817092">
    <property type="protein sequence ID" value="AVH87308.1"/>
    <property type="molecule type" value="mRNA"/>
</dbReference>
<proteinExistence type="evidence at transcript level"/>
<evidence type="ECO:0000259" key="11">
    <source>
        <dbReference type="Pfam" id="PF00060"/>
    </source>
</evidence>
<evidence type="ECO:0000313" key="12">
    <source>
        <dbReference type="EMBL" id="AVH87308.1"/>
    </source>
</evidence>
<feature type="transmembrane region" description="Helical" evidence="9">
    <location>
        <begin position="172"/>
        <end position="192"/>
    </location>
</feature>
<keyword evidence="5 9" id="KW-1133">Transmembrane helix</keyword>
<comment type="similarity">
    <text evidence="2">Belongs to the glutamate-gated ion channel (TC 1.A.10.1) family.</text>
</comment>
<dbReference type="PANTHER" id="PTHR42643:SF24">
    <property type="entry name" value="IONOTROPIC RECEPTOR 60A"/>
    <property type="match status" value="1"/>
</dbReference>
<feature type="transmembrane region" description="Helical" evidence="9">
    <location>
        <begin position="204"/>
        <end position="220"/>
    </location>
</feature>
<feature type="domain" description="Ionotropic glutamate receptor C-terminal" evidence="11">
    <location>
        <begin position="170"/>
        <end position="440"/>
    </location>
</feature>
<feature type="transmembrane region" description="Helical" evidence="9">
    <location>
        <begin position="430"/>
        <end position="450"/>
    </location>
</feature>
<protein>
    <submittedName>
        <fullName evidence="12">Ionotropic receptor 20</fullName>
    </submittedName>
</protein>
<reference evidence="12" key="1">
    <citation type="submission" date="2017-03" db="EMBL/GenBank/DDBJ databases">
        <authorList>
            <person name="Afonso C.L."/>
            <person name="Miller P.J."/>
            <person name="Scott M.A."/>
            <person name="Spackman E."/>
            <person name="Goraichik I."/>
            <person name="Dimitrov K.M."/>
            <person name="Suarez D.L."/>
            <person name="Swayne D.E."/>
        </authorList>
    </citation>
    <scope>NUCLEOTIDE SEQUENCE</scope>
    <source>
        <tissue evidence="12">Antenna</tissue>
    </source>
</reference>
<keyword evidence="4 9" id="KW-0812">Transmembrane</keyword>
<dbReference type="GO" id="GO:0050906">
    <property type="term" value="P:detection of stimulus involved in sensory perception"/>
    <property type="evidence" value="ECO:0007669"/>
    <property type="project" value="UniProtKB-ARBA"/>
</dbReference>
<evidence type="ECO:0000256" key="4">
    <source>
        <dbReference type="ARBA" id="ARBA00022692"/>
    </source>
</evidence>
<dbReference type="GO" id="GO:0005886">
    <property type="term" value="C:plasma membrane"/>
    <property type="evidence" value="ECO:0007669"/>
    <property type="project" value="UniProtKB-SubCell"/>
</dbReference>
<dbReference type="Pfam" id="PF00060">
    <property type="entry name" value="Lig_chan"/>
    <property type="match status" value="1"/>
</dbReference>
<organism evidence="12">
    <name type="scientific">Holotrichia parallela</name>
    <name type="common">Dark black chafer beetle</name>
    <name type="synonym">Pedinotrichia parallela</name>
    <dbReference type="NCBI Taxonomy" id="93412"/>
    <lineage>
        <taxon>Eukaryota</taxon>
        <taxon>Metazoa</taxon>
        <taxon>Ecdysozoa</taxon>
        <taxon>Arthropoda</taxon>
        <taxon>Hexapoda</taxon>
        <taxon>Insecta</taxon>
        <taxon>Pterygota</taxon>
        <taxon>Neoptera</taxon>
        <taxon>Endopterygota</taxon>
        <taxon>Coleoptera</taxon>
        <taxon>Polyphaga</taxon>
        <taxon>Scarabaeiformia</taxon>
        <taxon>Scarabaeidae</taxon>
        <taxon>Melolonthinae</taxon>
        <taxon>Holotrichia</taxon>
    </lineage>
</organism>
<evidence type="ECO:0000256" key="2">
    <source>
        <dbReference type="ARBA" id="ARBA00008685"/>
    </source>
</evidence>
<evidence type="ECO:0000256" key="7">
    <source>
        <dbReference type="ARBA" id="ARBA00023170"/>
    </source>
</evidence>
<keyword evidence="8" id="KW-0325">Glycoprotein</keyword>
<dbReference type="Gene3D" id="3.40.190.10">
    <property type="entry name" value="Periplasmic binding protein-like II"/>
    <property type="match status" value="1"/>
</dbReference>